<comment type="caution">
    <text evidence="5">The sequence shown here is derived from an EMBL/GenBank/DDBJ whole genome shotgun (WGS) entry which is preliminary data.</text>
</comment>
<dbReference type="AlphaFoldDB" id="A0A512DUU6"/>
<proteinExistence type="inferred from homology"/>
<evidence type="ECO:0000256" key="1">
    <source>
        <dbReference type="ARBA" id="ARBA00010458"/>
    </source>
</evidence>
<dbReference type="PROSITE" id="PS51770">
    <property type="entry name" value="HOTDOG_ACOT"/>
    <property type="match status" value="1"/>
</dbReference>
<gene>
    <name evidence="5" type="ORF">SAE02_43860</name>
</gene>
<dbReference type="OrthoDB" id="9801856at2"/>
<sequence>MADNEPDLEGGPALRTIAMPADTNPNGDIFGGWLLAQMDVAGGMVAARRAHGRVATVGIEAMKFHQPVLIGDEVSCYCTILRIGRTSMAIKVDTWVRRGTAKGAVKVTEGVFTYVAIGDDRRSRPVPAEGDA</sequence>
<evidence type="ECO:0000256" key="2">
    <source>
        <dbReference type="ARBA" id="ARBA00022801"/>
    </source>
</evidence>
<dbReference type="Proteomes" id="UP000321523">
    <property type="component" value="Unassembled WGS sequence"/>
</dbReference>
<accession>A0A512DUU6</accession>
<dbReference type="GO" id="GO:0009062">
    <property type="term" value="P:fatty acid catabolic process"/>
    <property type="evidence" value="ECO:0007669"/>
    <property type="project" value="TreeGrafter"/>
</dbReference>
<keyword evidence="2 3" id="KW-0378">Hydrolase</keyword>
<organism evidence="5 6">
    <name type="scientific">Skermanella aerolata</name>
    <dbReference type="NCBI Taxonomy" id="393310"/>
    <lineage>
        <taxon>Bacteria</taxon>
        <taxon>Pseudomonadati</taxon>
        <taxon>Pseudomonadota</taxon>
        <taxon>Alphaproteobacteria</taxon>
        <taxon>Rhodospirillales</taxon>
        <taxon>Azospirillaceae</taxon>
        <taxon>Skermanella</taxon>
    </lineage>
</organism>
<dbReference type="Pfam" id="PF03061">
    <property type="entry name" value="4HBT"/>
    <property type="match status" value="1"/>
</dbReference>
<dbReference type="PANTHER" id="PTHR11049">
    <property type="entry name" value="ACYL COENZYME A THIOESTER HYDROLASE"/>
    <property type="match status" value="1"/>
</dbReference>
<evidence type="ECO:0000313" key="5">
    <source>
        <dbReference type="EMBL" id="GEO40238.1"/>
    </source>
</evidence>
<dbReference type="InterPro" id="IPR040170">
    <property type="entry name" value="Cytosol_ACT"/>
</dbReference>
<feature type="domain" description="HotDog ACOT-type" evidence="4">
    <location>
        <begin position="8"/>
        <end position="120"/>
    </location>
</feature>
<dbReference type="InterPro" id="IPR029069">
    <property type="entry name" value="HotDog_dom_sf"/>
</dbReference>
<name>A0A512DUU6_9PROT</name>
<dbReference type="InterPro" id="IPR006683">
    <property type="entry name" value="Thioestr_dom"/>
</dbReference>
<dbReference type="SUPFAM" id="SSF54637">
    <property type="entry name" value="Thioesterase/thiol ester dehydrase-isomerase"/>
    <property type="match status" value="1"/>
</dbReference>
<evidence type="ECO:0000313" key="6">
    <source>
        <dbReference type="Proteomes" id="UP000321523"/>
    </source>
</evidence>
<keyword evidence="6" id="KW-1185">Reference proteome</keyword>
<evidence type="ECO:0000259" key="4">
    <source>
        <dbReference type="PROSITE" id="PS51770"/>
    </source>
</evidence>
<comment type="similarity">
    <text evidence="1">Belongs to the acyl coenzyme A hydrolase family.</text>
</comment>
<dbReference type="Gene3D" id="3.10.129.10">
    <property type="entry name" value="Hotdog Thioesterase"/>
    <property type="match status" value="1"/>
</dbReference>
<dbReference type="GO" id="GO:0005829">
    <property type="term" value="C:cytosol"/>
    <property type="evidence" value="ECO:0007669"/>
    <property type="project" value="TreeGrafter"/>
</dbReference>
<dbReference type="RefSeq" id="WP_044429566.1">
    <property type="nucleotide sequence ID" value="NZ_BJYZ01000020.1"/>
</dbReference>
<dbReference type="InterPro" id="IPR033120">
    <property type="entry name" value="HOTDOG_ACOT"/>
</dbReference>
<dbReference type="GO" id="GO:0052816">
    <property type="term" value="F:long-chain fatty acyl-CoA hydrolase activity"/>
    <property type="evidence" value="ECO:0007669"/>
    <property type="project" value="TreeGrafter"/>
</dbReference>
<dbReference type="CDD" id="cd03442">
    <property type="entry name" value="BFIT_BACH"/>
    <property type="match status" value="1"/>
</dbReference>
<reference evidence="5 6" key="1">
    <citation type="submission" date="2019-07" db="EMBL/GenBank/DDBJ databases">
        <title>Whole genome shotgun sequence of Skermanella aerolata NBRC 106429.</title>
        <authorList>
            <person name="Hosoyama A."/>
            <person name="Uohara A."/>
            <person name="Ohji S."/>
            <person name="Ichikawa N."/>
        </authorList>
    </citation>
    <scope>NUCLEOTIDE SEQUENCE [LARGE SCALE GENOMIC DNA]</scope>
    <source>
        <strain evidence="5 6">NBRC 106429</strain>
    </source>
</reference>
<evidence type="ECO:0000256" key="3">
    <source>
        <dbReference type="PROSITE-ProRule" id="PRU01106"/>
    </source>
</evidence>
<dbReference type="EMBL" id="BJYZ01000020">
    <property type="protein sequence ID" value="GEO40238.1"/>
    <property type="molecule type" value="Genomic_DNA"/>
</dbReference>
<dbReference type="PANTHER" id="PTHR11049:SF5">
    <property type="entry name" value="ACYL-COA THIOESTER HYDROLASE YCIA"/>
    <property type="match status" value="1"/>
</dbReference>
<protein>
    <submittedName>
        <fullName evidence="5">Acyl-CoA thioesterase</fullName>
    </submittedName>
</protein>
<dbReference type="GO" id="GO:0006637">
    <property type="term" value="P:acyl-CoA metabolic process"/>
    <property type="evidence" value="ECO:0007669"/>
    <property type="project" value="TreeGrafter"/>
</dbReference>